<feature type="transmembrane region" description="Helical" evidence="1">
    <location>
        <begin position="233"/>
        <end position="254"/>
    </location>
</feature>
<evidence type="ECO:0000313" key="3">
    <source>
        <dbReference type="Proteomes" id="UP000275865"/>
    </source>
</evidence>
<dbReference type="Pfam" id="PF06772">
    <property type="entry name" value="LtrA"/>
    <property type="match status" value="1"/>
</dbReference>
<dbReference type="AlphaFoldDB" id="A0A3A9XZ37"/>
<reference evidence="2 3" key="1">
    <citation type="submission" date="2018-09" db="EMBL/GenBank/DDBJ databases">
        <title>Micromonospora sp. nov. MS1-9, isolated from a root of Musa sp.</title>
        <authorList>
            <person name="Kuncharoen N."/>
            <person name="Kudo T."/>
            <person name="Ohkuma M."/>
            <person name="Yuki M."/>
            <person name="Tanasupawat S."/>
        </authorList>
    </citation>
    <scope>NUCLEOTIDE SEQUENCE [LARGE SCALE GENOMIC DNA]</scope>
    <source>
        <strain evidence="2 3">MS1-9</strain>
    </source>
</reference>
<dbReference type="RefSeq" id="WP_120689711.1">
    <property type="nucleotide sequence ID" value="NZ_RAZT01000009.1"/>
</dbReference>
<dbReference type="Proteomes" id="UP000275865">
    <property type="component" value="Unassembled WGS sequence"/>
</dbReference>
<feature type="transmembrane region" description="Helical" evidence="1">
    <location>
        <begin position="312"/>
        <end position="333"/>
    </location>
</feature>
<keyword evidence="1" id="KW-0812">Transmembrane</keyword>
<evidence type="ECO:0000256" key="1">
    <source>
        <dbReference type="SAM" id="Phobius"/>
    </source>
</evidence>
<dbReference type="PANTHER" id="PTHR36840">
    <property type="entry name" value="BLL5714 PROTEIN"/>
    <property type="match status" value="1"/>
</dbReference>
<dbReference type="PANTHER" id="PTHR36840:SF1">
    <property type="entry name" value="BLL5714 PROTEIN"/>
    <property type="match status" value="1"/>
</dbReference>
<gene>
    <name evidence="2" type="ORF">D7044_18975</name>
</gene>
<feature type="transmembrane region" description="Helical" evidence="1">
    <location>
        <begin position="280"/>
        <end position="300"/>
    </location>
</feature>
<proteinExistence type="predicted"/>
<feature type="transmembrane region" description="Helical" evidence="1">
    <location>
        <begin position="345"/>
        <end position="376"/>
    </location>
</feature>
<organism evidence="2 3">
    <name type="scientific">Micromonospora musae</name>
    <dbReference type="NCBI Taxonomy" id="1894970"/>
    <lineage>
        <taxon>Bacteria</taxon>
        <taxon>Bacillati</taxon>
        <taxon>Actinomycetota</taxon>
        <taxon>Actinomycetes</taxon>
        <taxon>Micromonosporales</taxon>
        <taxon>Micromonosporaceae</taxon>
        <taxon>Micromonospora</taxon>
    </lineage>
</organism>
<evidence type="ECO:0000313" key="2">
    <source>
        <dbReference type="EMBL" id="RKN30505.1"/>
    </source>
</evidence>
<dbReference type="InterPro" id="IPR010640">
    <property type="entry name" value="Low_temperature_requirement_A"/>
</dbReference>
<keyword evidence="1" id="KW-1133">Transmembrane helix</keyword>
<sequence>MTSAPLPRILRRRGEPGYPTFLELFFDVTYIFMLSRIAAGLAEDLTLRGAAETAVLLMAAWWVWVLTAWLTDLFNPRLPIIQATVLLVMFGTLVMAIAVPQAFDGYGWLFVTGYFGIHVVRDAVLIPGTRVNHPIQARSVRVFFWFIVTATPWVVGALMAGTARLALWAVAVAVDLGSARIGWPTPRLGRTELASQIFTGSHLSERHQQIYLIAVGELILTIGLGLSTSDFTAAEVTSAAVAFSGGILFLRLYFQRAQQLLAPSGLTAVERVRPGTSTSYSHLVMVAGVLVTSMSFSLVIERPLGPTPAAWTAVALGGPAIFLVGSCLFDAVLTGRLLWSRALGVVALGALAPAVAMLPPLGVLVVPNLVLLVILVGESAAPRSRLVGVPTG</sequence>
<feature type="transmembrane region" description="Helical" evidence="1">
    <location>
        <begin position="78"/>
        <end position="99"/>
    </location>
</feature>
<name>A0A3A9XZ37_9ACTN</name>
<protein>
    <submittedName>
        <fullName evidence="2">Low temperature requirement protein A</fullName>
    </submittedName>
</protein>
<feature type="transmembrane region" description="Helical" evidence="1">
    <location>
        <begin position="21"/>
        <end position="42"/>
    </location>
</feature>
<dbReference type="EMBL" id="RAZT01000009">
    <property type="protein sequence ID" value="RKN30505.1"/>
    <property type="molecule type" value="Genomic_DNA"/>
</dbReference>
<accession>A0A3A9XZ37</accession>
<feature type="transmembrane region" description="Helical" evidence="1">
    <location>
        <begin position="54"/>
        <end position="71"/>
    </location>
</feature>
<comment type="caution">
    <text evidence="2">The sequence shown here is derived from an EMBL/GenBank/DDBJ whole genome shotgun (WGS) entry which is preliminary data.</text>
</comment>
<keyword evidence="1" id="KW-0472">Membrane</keyword>
<feature type="transmembrane region" description="Helical" evidence="1">
    <location>
        <begin position="140"/>
        <end position="159"/>
    </location>
</feature>
<feature type="transmembrane region" description="Helical" evidence="1">
    <location>
        <begin position="105"/>
        <end position="128"/>
    </location>
</feature>